<comment type="caution">
    <text evidence="1">The sequence shown here is derived from an EMBL/GenBank/DDBJ whole genome shotgun (WGS) entry which is preliminary data.</text>
</comment>
<gene>
    <name evidence="1" type="ORF">LPJ66_002382</name>
</gene>
<dbReference type="EMBL" id="JANBPG010000188">
    <property type="protein sequence ID" value="KAJ1899015.1"/>
    <property type="molecule type" value="Genomic_DNA"/>
</dbReference>
<organism evidence="1 2">
    <name type="scientific">Kickxella alabastrina</name>
    <dbReference type="NCBI Taxonomy" id="61397"/>
    <lineage>
        <taxon>Eukaryota</taxon>
        <taxon>Fungi</taxon>
        <taxon>Fungi incertae sedis</taxon>
        <taxon>Zoopagomycota</taxon>
        <taxon>Kickxellomycotina</taxon>
        <taxon>Kickxellomycetes</taxon>
        <taxon>Kickxellales</taxon>
        <taxon>Kickxellaceae</taxon>
        <taxon>Kickxella</taxon>
    </lineage>
</organism>
<reference evidence="1" key="1">
    <citation type="submission" date="2022-07" db="EMBL/GenBank/DDBJ databases">
        <title>Phylogenomic reconstructions and comparative analyses of Kickxellomycotina fungi.</title>
        <authorList>
            <person name="Reynolds N.K."/>
            <person name="Stajich J.E."/>
            <person name="Barry K."/>
            <person name="Grigoriev I.V."/>
            <person name="Crous P."/>
            <person name="Smith M.E."/>
        </authorList>
    </citation>
    <scope>NUCLEOTIDE SEQUENCE</scope>
    <source>
        <strain evidence="1">Benny 63K</strain>
    </source>
</reference>
<evidence type="ECO:0000313" key="2">
    <source>
        <dbReference type="Proteomes" id="UP001150581"/>
    </source>
</evidence>
<proteinExistence type="predicted"/>
<evidence type="ECO:0000313" key="1">
    <source>
        <dbReference type="EMBL" id="KAJ1899015.1"/>
    </source>
</evidence>
<keyword evidence="2" id="KW-1185">Reference proteome</keyword>
<protein>
    <submittedName>
        <fullName evidence="1">Uncharacterized protein</fullName>
    </submittedName>
</protein>
<accession>A0ACC1IQL4</accession>
<name>A0ACC1IQL4_9FUNG</name>
<sequence length="454" mass="49115">MLSYAAAGRLRIIAADSTRLGLNHISKAAYHCHSHHGKPLRSGNSKWATRLLNYLRTGFSAFASGGRVAPIKATTAAGRLFAKTAAARLGARPHLRTLYQRLLYHTRLTPRDTSRIASRTIGFGRWAFGSGGRWSPYLRTVSQAMRSLSGPNNIASARVVMAQLQRQALVVGSLSQQRRDYAAVSPLAYGTQISMPFSKTQPTTAATRLAAKNTATSGISPAASGENVESNASVDHQQEQKLHPVAQAAQEAAIPIEQCVTITIPYSIMASSQPPYSVHQQPSELAPLANVAQLIADVQRVQQRHTLLLSRLTERLAGTGWNVQYHHVATPTESLRIAVPPLSGINTAAALEALLCDWGFDTSLFAATIRDPLAPLPAATAAVTAPNAACNAKSSSSSTMASSYDSEDIDSRLFSLIVDQVVDPEEAYREDVRDFLTQIEQMPRLPHRRLHGRC</sequence>
<dbReference type="Proteomes" id="UP001150581">
    <property type="component" value="Unassembled WGS sequence"/>
</dbReference>